<sequence length="272" mass="31226">MRDDVKTLSDRKIPEVYWIVQYHCVGTVDDTVWSFYRATGLNPINKYGVDMKAAFGHPTSLKLTTTRRMTSHCKQLRMLSIGALENFPFMLECDFISLVGLTTMNLYHNTAVMLFLFDAADGLYSNYTLYEWIRWIQKSWSSTAGAAWGNYTTITQLEIYRCPRIMNDMMTWLPMDQSKWLSLSGHNIRDEHLILALYMTGSLDTLILEISQITTYGYWIFSNTWTTSGGDDVDGDGDGDTGRRCRVQINELYLNMNTNLSVDMQGLIKQAN</sequence>
<keyword evidence="2" id="KW-1185">Reference proteome</keyword>
<dbReference type="AlphaFoldDB" id="A0A1X2I7C2"/>
<dbReference type="STRING" id="90262.A0A1X2I7C2"/>
<reference evidence="1 2" key="1">
    <citation type="submission" date="2016-07" db="EMBL/GenBank/DDBJ databases">
        <title>Pervasive Adenine N6-methylation of Active Genes in Fungi.</title>
        <authorList>
            <consortium name="DOE Joint Genome Institute"/>
            <person name="Mondo S.J."/>
            <person name="Dannebaum R.O."/>
            <person name="Kuo R.C."/>
            <person name="Labutti K."/>
            <person name="Haridas S."/>
            <person name="Kuo A."/>
            <person name="Salamov A."/>
            <person name="Ahrendt S.R."/>
            <person name="Lipzen A."/>
            <person name="Sullivan W."/>
            <person name="Andreopoulos W.B."/>
            <person name="Clum A."/>
            <person name="Lindquist E."/>
            <person name="Daum C."/>
            <person name="Ramamoorthy G.K."/>
            <person name="Gryganskyi A."/>
            <person name="Culley D."/>
            <person name="Magnuson J.K."/>
            <person name="James T.Y."/>
            <person name="O'Malley M.A."/>
            <person name="Stajich J.E."/>
            <person name="Spatafora J.W."/>
            <person name="Visel A."/>
            <person name="Grigoriev I.V."/>
        </authorList>
    </citation>
    <scope>NUCLEOTIDE SEQUENCE [LARGE SCALE GENOMIC DNA]</scope>
    <source>
        <strain evidence="1 2">NRRL 1336</strain>
    </source>
</reference>
<dbReference type="Proteomes" id="UP000193560">
    <property type="component" value="Unassembled WGS sequence"/>
</dbReference>
<proteinExistence type="predicted"/>
<dbReference type="EMBL" id="MCGE01000023">
    <property type="protein sequence ID" value="ORZ10865.1"/>
    <property type="molecule type" value="Genomic_DNA"/>
</dbReference>
<protein>
    <submittedName>
        <fullName evidence="1">Uncharacterized protein</fullName>
    </submittedName>
</protein>
<gene>
    <name evidence="1" type="ORF">BCR42DRAFT_494403</name>
</gene>
<comment type="caution">
    <text evidence="1">The sequence shown here is derived from an EMBL/GenBank/DDBJ whole genome shotgun (WGS) entry which is preliminary data.</text>
</comment>
<evidence type="ECO:0000313" key="1">
    <source>
        <dbReference type="EMBL" id="ORZ10865.1"/>
    </source>
</evidence>
<accession>A0A1X2I7C2</accession>
<name>A0A1X2I7C2_9FUNG</name>
<dbReference type="SUPFAM" id="SSF52047">
    <property type="entry name" value="RNI-like"/>
    <property type="match status" value="1"/>
</dbReference>
<organism evidence="1 2">
    <name type="scientific">Absidia repens</name>
    <dbReference type="NCBI Taxonomy" id="90262"/>
    <lineage>
        <taxon>Eukaryota</taxon>
        <taxon>Fungi</taxon>
        <taxon>Fungi incertae sedis</taxon>
        <taxon>Mucoromycota</taxon>
        <taxon>Mucoromycotina</taxon>
        <taxon>Mucoromycetes</taxon>
        <taxon>Mucorales</taxon>
        <taxon>Cunninghamellaceae</taxon>
        <taxon>Absidia</taxon>
    </lineage>
</organism>
<evidence type="ECO:0000313" key="2">
    <source>
        <dbReference type="Proteomes" id="UP000193560"/>
    </source>
</evidence>